<protein>
    <submittedName>
        <fullName evidence="2">MBL fold metallo-hydrolase</fullName>
    </submittedName>
</protein>
<proteinExistence type="predicted"/>
<dbReference type="InterPro" id="IPR001279">
    <property type="entry name" value="Metallo-B-lactamas"/>
</dbReference>
<reference evidence="2 3" key="1">
    <citation type="submission" date="2019-12" db="EMBL/GenBank/DDBJ databases">
        <title>The whole genome sequencing of a strain isolated from a Mars analog, Dalangtan Playa.</title>
        <authorList>
            <person name="Huang T."/>
        </authorList>
    </citation>
    <scope>NUCLEOTIDE SEQUENCE [LARGE SCALE GENOMIC DNA]</scope>
    <source>
        <strain evidence="2 3">DP4-553-S</strain>
    </source>
</reference>
<evidence type="ECO:0000313" key="2">
    <source>
        <dbReference type="EMBL" id="QTM98990.1"/>
    </source>
</evidence>
<dbReference type="Pfam" id="PF12836">
    <property type="entry name" value="HHH_3"/>
    <property type="match status" value="1"/>
</dbReference>
<sequence>MQVHFIDVGQADATLFLFGSYKILLDAGDWDNKDVVDYLHSQGISQIDIAIGTHPDADHIGQLDKVVSQFEVGEVWMSGNTSTSDTYQRVMEAIDSTQTGYEEPRMGDIFDIGDLQVEVLYPASISGETNQESLAFKMSYGDIDFIFTGDAEKAQEQEMIDSATNLEAEILQLGHHGSNTSTSQAFLEAVSPELSIYSAGNENQYGHPHQEVIDRVRNVGADLYGTDAHGTIMVTTDGSSYQVTTHENGEIKAGQSNLQEKTEREAESESAVEAGQDTEGQCIDINSAGSEQIQEIIHIGPERAQDVIDGRPFQSIDELTEVSGIGPSRLKDIKDQGIACVGG</sequence>
<dbReference type="Gene3D" id="1.10.150.320">
    <property type="entry name" value="Photosystem II 12 kDa extrinsic protein"/>
    <property type="match status" value="1"/>
</dbReference>
<keyword evidence="3" id="KW-1185">Reference proteome</keyword>
<dbReference type="Pfam" id="PF00753">
    <property type="entry name" value="Lactamase_B"/>
    <property type="match status" value="1"/>
</dbReference>
<evidence type="ECO:0000259" key="1">
    <source>
        <dbReference type="Pfam" id="PF00753"/>
    </source>
</evidence>
<dbReference type="PANTHER" id="PTHR30619:SF7">
    <property type="entry name" value="BETA-LACTAMASE DOMAIN PROTEIN"/>
    <property type="match status" value="1"/>
</dbReference>
<dbReference type="Gene3D" id="3.60.15.10">
    <property type="entry name" value="Ribonuclease Z/Hydroxyacylglutathione hydrolase-like"/>
    <property type="match status" value="1"/>
</dbReference>
<gene>
    <name evidence="2" type="ORF">ERJ70_06535</name>
</gene>
<feature type="domain" description="Metallo-beta-lactamase" evidence="1">
    <location>
        <begin position="7"/>
        <end position="200"/>
    </location>
</feature>
<name>A0ABX7VTR6_9BACI</name>
<dbReference type="SUPFAM" id="SSF56281">
    <property type="entry name" value="Metallo-hydrolase/oxidoreductase"/>
    <property type="match status" value="1"/>
</dbReference>
<evidence type="ECO:0000313" key="3">
    <source>
        <dbReference type="Proteomes" id="UP000665043"/>
    </source>
</evidence>
<dbReference type="PANTHER" id="PTHR30619">
    <property type="entry name" value="DNA INTERNALIZATION/COMPETENCE PROTEIN COMEC/REC2"/>
    <property type="match status" value="1"/>
</dbReference>
<dbReference type="Proteomes" id="UP000665043">
    <property type="component" value="Chromosome"/>
</dbReference>
<dbReference type="InterPro" id="IPR010994">
    <property type="entry name" value="RuvA_2-like"/>
</dbReference>
<dbReference type="InterPro" id="IPR035681">
    <property type="entry name" value="ComA-like_MBL"/>
</dbReference>
<accession>A0ABX7VTR6</accession>
<dbReference type="InterPro" id="IPR036866">
    <property type="entry name" value="RibonucZ/Hydroxyglut_hydro"/>
</dbReference>
<dbReference type="RefSeq" id="WP_209368058.1">
    <property type="nucleotide sequence ID" value="NZ_CP046956.1"/>
</dbReference>
<dbReference type="SUPFAM" id="SSF47781">
    <property type="entry name" value="RuvA domain 2-like"/>
    <property type="match status" value="1"/>
</dbReference>
<dbReference type="EMBL" id="CP046956">
    <property type="protein sequence ID" value="QTM98990.1"/>
    <property type="molecule type" value="Genomic_DNA"/>
</dbReference>
<dbReference type="InterPro" id="IPR052159">
    <property type="entry name" value="Competence_DNA_uptake"/>
</dbReference>
<dbReference type="CDD" id="cd07731">
    <property type="entry name" value="ComA-like_MBL-fold"/>
    <property type="match status" value="1"/>
</dbReference>
<organism evidence="2 3">
    <name type="scientific">Sediminibacillus dalangtanensis</name>
    <dbReference type="NCBI Taxonomy" id="2729421"/>
    <lineage>
        <taxon>Bacteria</taxon>
        <taxon>Bacillati</taxon>
        <taxon>Bacillota</taxon>
        <taxon>Bacilli</taxon>
        <taxon>Bacillales</taxon>
        <taxon>Bacillaceae</taxon>
        <taxon>Sediminibacillus</taxon>
    </lineage>
</organism>